<dbReference type="EMBL" id="VSRR010000689">
    <property type="protein sequence ID" value="MPC18532.1"/>
    <property type="molecule type" value="Genomic_DNA"/>
</dbReference>
<keyword evidence="2" id="KW-1185">Reference proteome</keyword>
<gene>
    <name evidence="1" type="ORF">E2C01_011419</name>
</gene>
<sequence length="108" mass="12619">MQLGCGIGLQDSRLVRMPARVHLWMVHGSLLQVVYRACSRSSRSRQVLRWESTRQEYKRHQRPQYYKCDPLLQLKLQEYLTASYKYVASSMRSPPSATLVPDEDFGVK</sequence>
<evidence type="ECO:0000313" key="1">
    <source>
        <dbReference type="EMBL" id="MPC18532.1"/>
    </source>
</evidence>
<protein>
    <submittedName>
        <fullName evidence="1">Uncharacterized protein</fullName>
    </submittedName>
</protein>
<reference evidence="1 2" key="1">
    <citation type="submission" date="2019-05" db="EMBL/GenBank/DDBJ databases">
        <title>Another draft genome of Portunus trituberculatus and its Hox gene families provides insights of decapod evolution.</title>
        <authorList>
            <person name="Jeong J.-H."/>
            <person name="Song I."/>
            <person name="Kim S."/>
            <person name="Choi T."/>
            <person name="Kim D."/>
            <person name="Ryu S."/>
            <person name="Kim W."/>
        </authorList>
    </citation>
    <scope>NUCLEOTIDE SEQUENCE [LARGE SCALE GENOMIC DNA]</scope>
    <source>
        <tissue evidence="1">Muscle</tissue>
    </source>
</reference>
<name>A0A5B7DB55_PORTR</name>
<dbReference type="AlphaFoldDB" id="A0A5B7DB55"/>
<accession>A0A5B7DB55</accession>
<evidence type="ECO:0000313" key="2">
    <source>
        <dbReference type="Proteomes" id="UP000324222"/>
    </source>
</evidence>
<comment type="caution">
    <text evidence="1">The sequence shown here is derived from an EMBL/GenBank/DDBJ whole genome shotgun (WGS) entry which is preliminary data.</text>
</comment>
<dbReference type="Proteomes" id="UP000324222">
    <property type="component" value="Unassembled WGS sequence"/>
</dbReference>
<organism evidence="1 2">
    <name type="scientific">Portunus trituberculatus</name>
    <name type="common">Swimming crab</name>
    <name type="synonym">Neptunus trituberculatus</name>
    <dbReference type="NCBI Taxonomy" id="210409"/>
    <lineage>
        <taxon>Eukaryota</taxon>
        <taxon>Metazoa</taxon>
        <taxon>Ecdysozoa</taxon>
        <taxon>Arthropoda</taxon>
        <taxon>Crustacea</taxon>
        <taxon>Multicrustacea</taxon>
        <taxon>Malacostraca</taxon>
        <taxon>Eumalacostraca</taxon>
        <taxon>Eucarida</taxon>
        <taxon>Decapoda</taxon>
        <taxon>Pleocyemata</taxon>
        <taxon>Brachyura</taxon>
        <taxon>Eubrachyura</taxon>
        <taxon>Portunoidea</taxon>
        <taxon>Portunidae</taxon>
        <taxon>Portuninae</taxon>
        <taxon>Portunus</taxon>
    </lineage>
</organism>
<proteinExistence type="predicted"/>